<accession>A0A174D940</accession>
<reference evidence="1 2" key="1">
    <citation type="submission" date="2015-09" db="EMBL/GenBank/DDBJ databases">
        <authorList>
            <consortium name="Pathogen Informatics"/>
        </authorList>
    </citation>
    <scope>NUCLEOTIDE SEQUENCE [LARGE SCALE GENOMIC DNA]</scope>
    <source>
        <strain evidence="1 2">2789STDY5608837</strain>
    </source>
</reference>
<name>A0A174D940_9FIRM</name>
<dbReference type="AlphaFoldDB" id="A0A174D940"/>
<evidence type="ECO:0000313" key="1">
    <source>
        <dbReference type="EMBL" id="CUO22282.1"/>
    </source>
</evidence>
<organism evidence="1 2">
    <name type="scientific">Blautia obeum</name>
    <dbReference type="NCBI Taxonomy" id="40520"/>
    <lineage>
        <taxon>Bacteria</taxon>
        <taxon>Bacillati</taxon>
        <taxon>Bacillota</taxon>
        <taxon>Clostridia</taxon>
        <taxon>Lachnospirales</taxon>
        <taxon>Lachnospiraceae</taxon>
        <taxon>Blautia</taxon>
    </lineage>
</organism>
<protein>
    <recommendedName>
        <fullName evidence="3">Class I SAM-dependent methyltransferase</fullName>
    </recommendedName>
</protein>
<dbReference type="Proteomes" id="UP000095409">
    <property type="component" value="Unassembled WGS sequence"/>
</dbReference>
<sequence length="303" mass="35621">MLLYDLIEKCSYRDKFQNEHEQCEDCSYGDNCPGDCQKCMQYVHYPQNAPVPRKYDCVHMADCYYCKYAYKYASEITYGLACFAEIRNKKTLKIMSVGCGPCTELAAVDYLKEKGVLNYEKLQYRGIDPLGNVWRRIWSDIKEYFGNGINFYQKDILELVDIITRHSWVPDVLIFQYVFSDMYKNSSTIEINQFIDKLATFLNACGEKPIYILCNDINLSKAYNGGREFFDALESKISNPKIVRRMHFNNNNKDRHFEYGDEYKRNCLIFDDIPDEIRKAYNPFDSCASAQILIKKEQKEVIR</sequence>
<dbReference type="EMBL" id="CYZD01000007">
    <property type="protein sequence ID" value="CUO22282.1"/>
    <property type="molecule type" value="Genomic_DNA"/>
</dbReference>
<gene>
    <name evidence="1" type="ORF">ERS852394_01714</name>
</gene>
<evidence type="ECO:0008006" key="3">
    <source>
        <dbReference type="Google" id="ProtNLM"/>
    </source>
</evidence>
<dbReference type="RefSeq" id="WP_055066096.1">
    <property type="nucleotide sequence ID" value="NZ_CYZD01000007.1"/>
</dbReference>
<evidence type="ECO:0000313" key="2">
    <source>
        <dbReference type="Proteomes" id="UP000095409"/>
    </source>
</evidence>
<proteinExistence type="predicted"/>